<dbReference type="EMBL" id="BJLA01000001">
    <property type="protein sequence ID" value="GEA29296.1"/>
    <property type="molecule type" value="Genomic_DNA"/>
</dbReference>
<proteinExistence type="inferred from homology"/>
<keyword evidence="10" id="KW-1185">Reference proteome</keyword>
<comment type="similarity">
    <text evidence="1 5">Belongs to the FliD family.</text>
</comment>
<dbReference type="GO" id="GO:0009424">
    <property type="term" value="C:bacterial-type flagellum hook"/>
    <property type="evidence" value="ECO:0007669"/>
    <property type="project" value="UniProtKB-UniRule"/>
</dbReference>
<evidence type="ECO:0000256" key="2">
    <source>
        <dbReference type="ARBA" id="ARBA00011255"/>
    </source>
</evidence>
<feature type="domain" description="Flagellar hook-associated protein 2 N-terminal" evidence="7">
    <location>
        <begin position="12"/>
        <end position="113"/>
    </location>
</feature>
<dbReference type="InterPro" id="IPR040026">
    <property type="entry name" value="FliD"/>
</dbReference>
<evidence type="ECO:0000313" key="9">
    <source>
        <dbReference type="EMBL" id="GEA29296.1"/>
    </source>
</evidence>
<evidence type="ECO:0000256" key="1">
    <source>
        <dbReference type="ARBA" id="ARBA00009764"/>
    </source>
</evidence>
<dbReference type="PANTHER" id="PTHR30288:SF0">
    <property type="entry name" value="FLAGELLAR HOOK-ASSOCIATED PROTEIN 2"/>
    <property type="match status" value="1"/>
</dbReference>
<keyword evidence="4 5" id="KW-0975">Bacterial flagellum</keyword>
<dbReference type="GO" id="GO:0009421">
    <property type="term" value="C:bacterial-type flagellum filament cap"/>
    <property type="evidence" value="ECO:0007669"/>
    <property type="project" value="InterPro"/>
</dbReference>
<evidence type="ECO:0000256" key="5">
    <source>
        <dbReference type="RuleBase" id="RU362066"/>
    </source>
</evidence>
<gene>
    <name evidence="9" type="ORF">CDIOL_02190</name>
</gene>
<evidence type="ECO:0000256" key="4">
    <source>
        <dbReference type="ARBA" id="ARBA00023143"/>
    </source>
</evidence>
<comment type="function">
    <text evidence="5">Required for morphogenesis and for the elongation of the flagellar filament by facilitating polymerization of the flagellin monomers at the tip of growing filament. Forms a capping structure, which prevents flagellin subunits (transported through the central channel of the flagellum) from leaking out without polymerization at the distal end.</text>
</comment>
<reference evidence="9 10" key="1">
    <citation type="submission" date="2019-06" db="EMBL/GenBank/DDBJ databases">
        <title>Draft genome sequence of Clostridium diolis DSM 15410.</title>
        <authorList>
            <person name="Kobayashi H."/>
            <person name="Tanizawa Y."/>
            <person name="Tohno M."/>
        </authorList>
    </citation>
    <scope>NUCLEOTIDE SEQUENCE [LARGE SCALE GENOMIC DNA]</scope>
    <source>
        <strain evidence="9 10">DSM 15410</strain>
    </source>
</reference>
<evidence type="ECO:0000259" key="7">
    <source>
        <dbReference type="Pfam" id="PF02465"/>
    </source>
</evidence>
<feature type="compositionally biased region" description="Low complexity" evidence="6">
    <location>
        <begin position="423"/>
        <end position="447"/>
    </location>
</feature>
<organism evidence="9 10">
    <name type="scientific">Clostridium diolis</name>
    <dbReference type="NCBI Taxonomy" id="223919"/>
    <lineage>
        <taxon>Bacteria</taxon>
        <taxon>Bacillati</taxon>
        <taxon>Bacillota</taxon>
        <taxon>Clostridia</taxon>
        <taxon>Eubacteriales</taxon>
        <taxon>Clostridiaceae</taxon>
        <taxon>Clostridium</taxon>
    </lineage>
</organism>
<evidence type="ECO:0000259" key="8">
    <source>
        <dbReference type="Pfam" id="PF07195"/>
    </source>
</evidence>
<evidence type="ECO:0000256" key="6">
    <source>
        <dbReference type="SAM" id="MobiDB-lite"/>
    </source>
</evidence>
<dbReference type="Pfam" id="PF02465">
    <property type="entry name" value="FliD_N"/>
    <property type="match status" value="1"/>
</dbReference>
<comment type="caution">
    <text evidence="9">The sequence shown here is derived from an EMBL/GenBank/DDBJ whole genome shotgun (WGS) entry which is preliminary data.</text>
</comment>
<dbReference type="GO" id="GO:0007155">
    <property type="term" value="P:cell adhesion"/>
    <property type="evidence" value="ECO:0007669"/>
    <property type="project" value="InterPro"/>
</dbReference>
<dbReference type="InterPro" id="IPR010809">
    <property type="entry name" value="FliD_C"/>
</dbReference>
<dbReference type="GO" id="GO:0005576">
    <property type="term" value="C:extracellular region"/>
    <property type="evidence" value="ECO:0007669"/>
    <property type="project" value="UniProtKB-SubCell"/>
</dbReference>
<dbReference type="Proteomes" id="UP000325212">
    <property type="component" value="Unassembled WGS sequence"/>
</dbReference>
<accession>A0AAV3VUW8</accession>
<dbReference type="AlphaFoldDB" id="A0AAV3VUW8"/>
<keyword evidence="3 5" id="KW-0175">Coiled coil</keyword>
<protein>
    <recommendedName>
        <fullName evidence="5">Flagellar hook-associated protein 2</fullName>
        <shortName evidence="5">HAP2</shortName>
    </recommendedName>
    <alternativeName>
        <fullName evidence="5">Flagellar cap protein</fullName>
    </alternativeName>
</protein>
<feature type="coiled-coil region" evidence="5">
    <location>
        <begin position="852"/>
        <end position="879"/>
    </location>
</feature>
<dbReference type="InterPro" id="IPR003481">
    <property type="entry name" value="FliD_N"/>
</dbReference>
<dbReference type="RefSeq" id="WP_051144787.1">
    <property type="nucleotide sequence ID" value="NZ_BJLA01000001.1"/>
</dbReference>
<comment type="subunit">
    <text evidence="2 5">Homopentamer.</text>
</comment>
<feature type="domain" description="Flagellar hook-associated protein 2 C-terminal" evidence="8">
    <location>
        <begin position="627"/>
        <end position="871"/>
    </location>
</feature>
<sequence length="883" mass="92689">MSTIQRVTGTNSGLDVDALVKSAMQSYQSQIDKETQNEKVLEYQQQQYKQIMSDASDFYDKYFDVLKTGNLMSSSSYQTQTFTSTDGSKVSARGLAGATLDNYSVNVSQLASTASDTLLSSETGVKSITIGTSTITFNATSDGSATVANYNKAIADRKAALNAIVNPSDAQKQELSDLNNKVVTAKYSQFSGNVTFTASSFGGGGFTIKDTNDSTKNHAKAEDKYLEATVKNSKGEVYTISSADKKTSNSVTVDNVVFDFKGISNSTSVAASGTVVPVSALDEKSLTQTNLELTPLIDLTPLAEDGTTQKTTAADGTVTTVTTSGGKTTKTVTAPDKSTTVTTTQGAVTTVTNANGVTTTTDTSNLAADGKSGYTLQTIKSGSTTSTTTMINYDGTIPVAKTIQKVSGTTTTTTTLKSGDTTTVKQDVDDGTTTTTTSTTEKQGTDGSTTTVENSTKNDTTGVITVSSSTTTQLKVGTDGKTTKTVSTYTGIPALTALTASADLPDDVTTTPDVPTAGAKTTTQYASDGITKAKTTVTDADGTKTTTQYASDGITKAKTTVTDAGGTKTTTQYASDGTTPIETTVTESNGRKTTTQYASNGTIPTKTTVIGTDGIVTTTQYASDGTTVTGTSTTSTTAATYDTPTSLTGATDASALKDKIVGFVNDYNKLLSEINTKIYETRDKNYMPLTDEQKKAMTDDQITAWEKKAQTGLLRKDNDLERIASEMKSAMSTVISGSGLSLEKIGITPVKDYTDKNGMFTIDEEKLTTALEENGGDVKDLFTRLASGTDKGGALTQLKSSLYSEFKTSSSSLSKKAGLTGGSTEFDNTITKNINDKKKLITQLNSQFTDKENALYNKYSALETAMEQLNAQKSSLASMLGQG</sequence>
<dbReference type="PANTHER" id="PTHR30288">
    <property type="entry name" value="FLAGELLAR CAP/ASSEMBLY PROTEIN FLID"/>
    <property type="match status" value="1"/>
</dbReference>
<evidence type="ECO:0000256" key="3">
    <source>
        <dbReference type="ARBA" id="ARBA00023054"/>
    </source>
</evidence>
<dbReference type="Pfam" id="PF07195">
    <property type="entry name" value="FliD_C"/>
    <property type="match status" value="1"/>
</dbReference>
<feature type="region of interest" description="Disordered" evidence="6">
    <location>
        <begin position="423"/>
        <end position="454"/>
    </location>
</feature>
<dbReference type="Gene3D" id="3.90.930.1">
    <property type="match status" value="1"/>
</dbReference>
<evidence type="ECO:0000313" key="10">
    <source>
        <dbReference type="Proteomes" id="UP000325212"/>
    </source>
</evidence>
<comment type="subcellular location">
    <subcellularLocation>
        <location evidence="5">Secreted</location>
    </subcellularLocation>
    <subcellularLocation>
        <location evidence="5">Bacterial flagellum</location>
    </subcellularLocation>
</comment>
<keyword evidence="5" id="KW-0964">Secreted</keyword>
<dbReference type="GO" id="GO:0071973">
    <property type="term" value="P:bacterial-type flagellum-dependent cell motility"/>
    <property type="evidence" value="ECO:0007669"/>
    <property type="project" value="TreeGrafter"/>
</dbReference>
<name>A0AAV3VUW8_9CLOT</name>